<dbReference type="InterPro" id="IPR032823">
    <property type="entry name" value="BCA_ABC_TP_C"/>
</dbReference>
<dbReference type="GO" id="GO:0016887">
    <property type="term" value="F:ATP hydrolysis activity"/>
    <property type="evidence" value="ECO:0007669"/>
    <property type="project" value="InterPro"/>
</dbReference>
<dbReference type="SUPFAM" id="SSF52540">
    <property type="entry name" value="P-loop containing nucleoside triphosphate hydrolases"/>
    <property type="match status" value="1"/>
</dbReference>
<evidence type="ECO:0000256" key="2">
    <source>
        <dbReference type="ARBA" id="ARBA00022475"/>
    </source>
</evidence>
<dbReference type="PROSITE" id="PS50893">
    <property type="entry name" value="ABC_TRANSPORTER_2"/>
    <property type="match status" value="1"/>
</dbReference>
<dbReference type="InterPro" id="IPR017871">
    <property type="entry name" value="ABC_transporter-like_CS"/>
</dbReference>
<dbReference type="RefSeq" id="WP_150377184.1">
    <property type="nucleotide sequence ID" value="NZ_CP044067.1"/>
</dbReference>
<keyword evidence="1" id="KW-0813">Transport</keyword>
<proteinExistence type="predicted"/>
<dbReference type="Pfam" id="PF12399">
    <property type="entry name" value="BCA_ABC_TP_C"/>
    <property type="match status" value="1"/>
</dbReference>
<evidence type="ECO:0000256" key="1">
    <source>
        <dbReference type="ARBA" id="ARBA00022448"/>
    </source>
</evidence>
<dbReference type="GO" id="GO:0005886">
    <property type="term" value="C:plasma membrane"/>
    <property type="evidence" value="ECO:0007669"/>
    <property type="project" value="TreeGrafter"/>
</dbReference>
<dbReference type="OrthoDB" id="9781337at2"/>
<dbReference type="EMBL" id="CP044067">
    <property type="protein sequence ID" value="QET06467.1"/>
    <property type="molecule type" value="Genomic_DNA"/>
</dbReference>
<sequence length="266" mass="28169">MRPDPLAWPAGGLRADAVRVSFGGLVALDGVSLQLAPGRITGLIGPNGAGKSTLFSVLAGTQRPDSGRVLLGADDITTLPVHRRARRGVARTFQLARELDSLTVLENLLLATPDHPGERLWPLAFARGRVRRAEREATDRAMALLERARLQRLADAPAGALSGGQKKLLELCRALMADPDIVLLDEPAAGVNPVLVESLGQFILDLRDEGKTFALVEHNMDLIAALSDHVVVLAQGAMLAEGSFASVTDDPRVRAAYLGAEFGAAA</sequence>
<keyword evidence="3" id="KW-0472">Membrane</keyword>
<evidence type="ECO:0000259" key="6">
    <source>
        <dbReference type="PROSITE" id="PS50893"/>
    </source>
</evidence>
<dbReference type="InterPro" id="IPR051120">
    <property type="entry name" value="ABC_AA/LPS_Transport"/>
</dbReference>
<keyword evidence="2" id="KW-1003">Cell membrane</keyword>
<dbReference type="GO" id="GO:0005524">
    <property type="term" value="F:ATP binding"/>
    <property type="evidence" value="ECO:0007669"/>
    <property type="project" value="UniProtKB-KW"/>
</dbReference>
<evidence type="ECO:0000256" key="5">
    <source>
        <dbReference type="ARBA" id="ARBA00022840"/>
    </source>
</evidence>
<dbReference type="CDD" id="cd03219">
    <property type="entry name" value="ABC_Mj1267_LivG_branched"/>
    <property type="match status" value="1"/>
</dbReference>
<dbReference type="Pfam" id="PF00005">
    <property type="entry name" value="ABC_tran"/>
    <property type="match status" value="1"/>
</dbReference>
<feature type="domain" description="ABC transporter" evidence="6">
    <location>
        <begin position="13"/>
        <end position="260"/>
    </location>
</feature>
<dbReference type="InterPro" id="IPR027417">
    <property type="entry name" value="P-loop_NTPase"/>
</dbReference>
<dbReference type="AlphaFoldDB" id="A0A5P2HDV8"/>
<reference evidence="7 8" key="1">
    <citation type="submission" date="2019-09" db="EMBL/GenBank/DDBJ databases">
        <title>FDA dAtabase for Regulatory Grade micrObial Sequences (FDA-ARGOS): Supporting development and validation of Infectious Disease Dx tests.</title>
        <authorList>
            <person name="Sciortino C."/>
            <person name="Tallon L."/>
            <person name="Sadzewicz L."/>
            <person name="Vavikolanu K."/>
            <person name="Mehta A."/>
            <person name="Aluvathingal J."/>
            <person name="Nadendla S."/>
            <person name="Nandy P."/>
            <person name="Geyer C."/>
            <person name="Yan Y."/>
            <person name="Sichtig H."/>
        </authorList>
    </citation>
    <scope>NUCLEOTIDE SEQUENCE [LARGE SCALE GENOMIC DNA]</scope>
    <source>
        <strain evidence="7 8">FDAARGOS_664</strain>
    </source>
</reference>
<dbReference type="PANTHER" id="PTHR45772">
    <property type="entry name" value="CONSERVED COMPONENT OF ABC TRANSPORTER FOR NATURAL AMINO ACIDS-RELATED"/>
    <property type="match status" value="1"/>
</dbReference>
<keyword evidence="3" id="KW-0997">Cell inner membrane</keyword>
<protein>
    <submittedName>
        <fullName evidence="7">ABC transporter ATP-binding protein</fullName>
    </submittedName>
</protein>
<accession>A0A5P2HDV8</accession>
<dbReference type="Gene3D" id="3.40.50.300">
    <property type="entry name" value="P-loop containing nucleotide triphosphate hydrolases"/>
    <property type="match status" value="1"/>
</dbReference>
<gene>
    <name evidence="7" type="ORF">FOB72_31785</name>
</gene>
<evidence type="ECO:0000313" key="8">
    <source>
        <dbReference type="Proteomes" id="UP000322822"/>
    </source>
</evidence>
<dbReference type="InterPro" id="IPR003439">
    <property type="entry name" value="ABC_transporter-like_ATP-bd"/>
</dbReference>
<evidence type="ECO:0000256" key="3">
    <source>
        <dbReference type="ARBA" id="ARBA00022519"/>
    </source>
</evidence>
<evidence type="ECO:0000313" key="7">
    <source>
        <dbReference type="EMBL" id="QET06467.1"/>
    </source>
</evidence>
<organism evidence="7 8">
    <name type="scientific">Cupriavidus pauculus</name>
    <dbReference type="NCBI Taxonomy" id="82633"/>
    <lineage>
        <taxon>Bacteria</taxon>
        <taxon>Pseudomonadati</taxon>
        <taxon>Pseudomonadota</taxon>
        <taxon>Betaproteobacteria</taxon>
        <taxon>Burkholderiales</taxon>
        <taxon>Burkholderiaceae</taxon>
        <taxon>Cupriavidus</taxon>
    </lineage>
</organism>
<dbReference type="PROSITE" id="PS00211">
    <property type="entry name" value="ABC_TRANSPORTER_1"/>
    <property type="match status" value="1"/>
</dbReference>
<evidence type="ECO:0000256" key="4">
    <source>
        <dbReference type="ARBA" id="ARBA00022741"/>
    </source>
</evidence>
<dbReference type="PANTHER" id="PTHR45772:SF9">
    <property type="entry name" value="CONSERVED COMPONENT OF ABC TRANSPORTER FOR NATURAL AMINO ACIDS"/>
    <property type="match status" value="1"/>
</dbReference>
<keyword evidence="5 7" id="KW-0067">ATP-binding</keyword>
<keyword evidence="4" id="KW-0547">Nucleotide-binding</keyword>
<name>A0A5P2HDV8_9BURK</name>
<dbReference type="SMART" id="SM00382">
    <property type="entry name" value="AAA"/>
    <property type="match status" value="1"/>
</dbReference>
<dbReference type="Proteomes" id="UP000322822">
    <property type="component" value="Chromosome 2"/>
</dbReference>
<dbReference type="InterPro" id="IPR003593">
    <property type="entry name" value="AAA+_ATPase"/>
</dbReference>